<dbReference type="RefSeq" id="XP_951902.1">
    <property type="nucleotide sequence ID" value="XM_946809.1"/>
</dbReference>
<dbReference type="InParanoid" id="Q4UFE6"/>
<sequence length="156" mass="17932">MRENPSPNYSYMSSQSPQNQAQSQRFPQLVRQLPTQNQSEGISPGFQTPEIKSQQSFDHIPNLKREYGSQSSNFSTIPEPSEFKNQFNDRPVKINSEHVDSILDQNFSILTTINDSDSLDDSEVMSLVLNYSYFLVNITRLHQNLIFLARISDQQN</sequence>
<evidence type="ECO:0000313" key="2">
    <source>
        <dbReference type="EMBL" id="CAI74170.1"/>
    </source>
</evidence>
<dbReference type="GeneID" id="3861738"/>
<dbReference type="VEuPathDB" id="PiroplasmaDB:TA15260"/>
<dbReference type="OMA" id="KREYGSQ"/>
<name>Q4UFE6_THEAN</name>
<gene>
    <name evidence="2" type="ORF">TA15260</name>
</gene>
<dbReference type="OrthoDB" id="10385909at2759"/>
<feature type="compositionally biased region" description="Polar residues" evidence="1">
    <location>
        <begin position="1"/>
        <end position="12"/>
    </location>
</feature>
<keyword evidence="3" id="KW-1185">Reference proteome</keyword>
<dbReference type="eggNOG" id="ENOG502TN8Y">
    <property type="taxonomic scope" value="Eukaryota"/>
</dbReference>
<dbReference type="AlphaFoldDB" id="Q4UFE6"/>
<feature type="region of interest" description="Disordered" evidence="1">
    <location>
        <begin position="1"/>
        <end position="52"/>
    </location>
</feature>
<feature type="compositionally biased region" description="Polar residues" evidence="1">
    <location>
        <begin position="68"/>
        <end position="87"/>
    </location>
</feature>
<evidence type="ECO:0000256" key="1">
    <source>
        <dbReference type="SAM" id="MobiDB-lite"/>
    </source>
</evidence>
<feature type="compositionally biased region" description="Low complexity" evidence="1">
    <location>
        <begin position="13"/>
        <end position="24"/>
    </location>
</feature>
<dbReference type="EMBL" id="CR940348">
    <property type="protein sequence ID" value="CAI74170.1"/>
    <property type="molecule type" value="Genomic_DNA"/>
</dbReference>
<dbReference type="Proteomes" id="UP000001950">
    <property type="component" value="Chromosome 2"/>
</dbReference>
<proteinExistence type="predicted"/>
<organism evidence="2 3">
    <name type="scientific">Theileria annulata</name>
    <dbReference type="NCBI Taxonomy" id="5874"/>
    <lineage>
        <taxon>Eukaryota</taxon>
        <taxon>Sar</taxon>
        <taxon>Alveolata</taxon>
        <taxon>Apicomplexa</taxon>
        <taxon>Aconoidasida</taxon>
        <taxon>Piroplasmida</taxon>
        <taxon>Theileriidae</taxon>
        <taxon>Theileria</taxon>
    </lineage>
</organism>
<reference evidence="2 3" key="1">
    <citation type="journal article" date="2005" name="Science">
        <title>Genome of the host-cell transforming parasite Theileria annulata compared with T. parva.</title>
        <authorList>
            <person name="Pain A."/>
            <person name="Renauld H."/>
            <person name="Berriman M."/>
            <person name="Murphy L."/>
            <person name="Yeats C.A."/>
            <person name="Weir W."/>
            <person name="Kerhornou A."/>
            <person name="Aslett M."/>
            <person name="Bishop R."/>
            <person name="Bouchier C."/>
            <person name="Cochet M."/>
            <person name="Coulson R.M.R."/>
            <person name="Cronin A."/>
            <person name="de Villiers E.P."/>
            <person name="Fraser A."/>
            <person name="Fosker N."/>
            <person name="Gardner M."/>
            <person name="Goble A."/>
            <person name="Griffiths-Jones S."/>
            <person name="Harris D.E."/>
            <person name="Katzer F."/>
            <person name="Larke N."/>
            <person name="Lord A."/>
            <person name="Maser P."/>
            <person name="McKellar S."/>
            <person name="Mooney P."/>
            <person name="Morton F."/>
            <person name="Nene V."/>
            <person name="O'Neil S."/>
            <person name="Price C."/>
            <person name="Quail M.A."/>
            <person name="Rabbinowitsch E."/>
            <person name="Rawlings N.D."/>
            <person name="Rutter S."/>
            <person name="Saunders D."/>
            <person name="Seeger K."/>
            <person name="Shah T."/>
            <person name="Squares R."/>
            <person name="Squares S."/>
            <person name="Tivey A."/>
            <person name="Walker A.R."/>
            <person name="Woodward J."/>
            <person name="Dobbelaere D.A.E."/>
            <person name="Langsley G."/>
            <person name="Rajandream M.A."/>
            <person name="McKeever D."/>
            <person name="Shiels B."/>
            <person name="Tait A."/>
            <person name="Barrell B.G."/>
            <person name="Hall N."/>
        </authorList>
    </citation>
    <scope>NUCLEOTIDE SEQUENCE [LARGE SCALE GENOMIC DNA]</scope>
    <source>
        <strain evidence="3">Ankara</strain>
    </source>
</reference>
<protein>
    <submittedName>
        <fullName evidence="2">Uncharacterized protein</fullName>
    </submittedName>
</protein>
<accession>Q4UFE6</accession>
<feature type="region of interest" description="Disordered" evidence="1">
    <location>
        <begin position="65"/>
        <end position="87"/>
    </location>
</feature>
<dbReference type="KEGG" id="tan:TA15260"/>
<evidence type="ECO:0000313" key="3">
    <source>
        <dbReference type="Proteomes" id="UP000001950"/>
    </source>
</evidence>